<dbReference type="STRING" id="1231391.GCA_000308195_00978"/>
<dbReference type="EMBL" id="QEKO01000004">
    <property type="protein sequence ID" value="PVY61294.1"/>
    <property type="molecule type" value="Genomic_DNA"/>
</dbReference>
<dbReference type="SMART" id="SM01043">
    <property type="entry name" value="BTAD"/>
    <property type="match status" value="1"/>
</dbReference>
<dbReference type="SUPFAM" id="SSF46894">
    <property type="entry name" value="C-terminal effector domain of the bipartite response regulators"/>
    <property type="match status" value="1"/>
</dbReference>
<evidence type="ECO:0000313" key="5">
    <source>
        <dbReference type="Proteomes" id="UP000246145"/>
    </source>
</evidence>
<dbReference type="Pfam" id="PF13191">
    <property type="entry name" value="AAA_16"/>
    <property type="match status" value="1"/>
</dbReference>
<comment type="caution">
    <text evidence="4">The sequence shown here is derived from an EMBL/GenBank/DDBJ whole genome shotgun (WGS) entry which is preliminary data.</text>
</comment>
<dbReference type="SUPFAM" id="SSF48452">
    <property type="entry name" value="TPR-like"/>
    <property type="match status" value="2"/>
</dbReference>
<dbReference type="PANTHER" id="PTHR16305:SF28">
    <property type="entry name" value="GUANYLATE CYCLASE DOMAIN-CONTAINING PROTEIN"/>
    <property type="match status" value="1"/>
</dbReference>
<dbReference type="InterPro" id="IPR016032">
    <property type="entry name" value="Sig_transdc_resp-reg_C-effctor"/>
</dbReference>
<dbReference type="InterPro" id="IPR005158">
    <property type="entry name" value="BTAD"/>
</dbReference>
<dbReference type="SUPFAM" id="SSF52540">
    <property type="entry name" value="P-loop containing nucleoside triphosphate hydrolases"/>
    <property type="match status" value="1"/>
</dbReference>
<dbReference type="InterPro" id="IPR027417">
    <property type="entry name" value="P-loop_NTPase"/>
</dbReference>
<dbReference type="PANTHER" id="PTHR16305">
    <property type="entry name" value="TESTICULAR SOLUBLE ADENYLYL CYCLASE"/>
    <property type="match status" value="1"/>
</dbReference>
<dbReference type="Gene3D" id="1.10.10.10">
    <property type="entry name" value="Winged helix-like DNA-binding domain superfamily/Winged helix DNA-binding domain"/>
    <property type="match status" value="1"/>
</dbReference>
<dbReference type="GO" id="GO:0005524">
    <property type="term" value="F:ATP binding"/>
    <property type="evidence" value="ECO:0007669"/>
    <property type="project" value="UniProtKB-KW"/>
</dbReference>
<dbReference type="InterPro" id="IPR036388">
    <property type="entry name" value="WH-like_DNA-bd_sf"/>
</dbReference>
<dbReference type="RefSeq" id="WP_017523346.1">
    <property type="nucleotide sequence ID" value="NZ_JACCEX010000004.1"/>
</dbReference>
<keyword evidence="2" id="KW-0067">ATP-binding</keyword>
<dbReference type="GO" id="GO:0004016">
    <property type="term" value="F:adenylate cyclase activity"/>
    <property type="evidence" value="ECO:0007669"/>
    <property type="project" value="TreeGrafter"/>
</dbReference>
<dbReference type="SUPFAM" id="SSF55073">
    <property type="entry name" value="Nucleotide cyclase"/>
    <property type="match status" value="1"/>
</dbReference>
<dbReference type="InterPro" id="IPR029787">
    <property type="entry name" value="Nucleotide_cyclase"/>
</dbReference>
<gene>
    <name evidence="4" type="ORF">C7440_2844</name>
</gene>
<organism evidence="4 5">
    <name type="scientific">Pusillimonas noertemannii</name>
    <dbReference type="NCBI Taxonomy" id="305977"/>
    <lineage>
        <taxon>Bacteria</taxon>
        <taxon>Pseudomonadati</taxon>
        <taxon>Pseudomonadota</taxon>
        <taxon>Betaproteobacteria</taxon>
        <taxon>Burkholderiales</taxon>
        <taxon>Alcaligenaceae</taxon>
        <taxon>Pusillimonas</taxon>
    </lineage>
</organism>
<dbReference type="Proteomes" id="UP000246145">
    <property type="component" value="Unassembled WGS sequence"/>
</dbReference>
<reference evidence="4 5" key="1">
    <citation type="submission" date="2018-04" db="EMBL/GenBank/DDBJ databases">
        <title>Genomic Encyclopedia of Type Strains, Phase IV (KMG-IV): sequencing the most valuable type-strain genomes for metagenomic binning, comparative biology and taxonomic classification.</title>
        <authorList>
            <person name="Goeker M."/>
        </authorList>
    </citation>
    <scope>NUCLEOTIDE SEQUENCE [LARGE SCALE GENOMIC DNA]</scope>
    <source>
        <strain evidence="4 5">DSM 10065</strain>
    </source>
</reference>
<dbReference type="GO" id="GO:0005737">
    <property type="term" value="C:cytoplasm"/>
    <property type="evidence" value="ECO:0007669"/>
    <property type="project" value="TreeGrafter"/>
</dbReference>
<dbReference type="Gene3D" id="3.30.70.1230">
    <property type="entry name" value="Nucleotide cyclase"/>
    <property type="match status" value="1"/>
</dbReference>
<evidence type="ECO:0000256" key="2">
    <source>
        <dbReference type="ARBA" id="ARBA00022840"/>
    </source>
</evidence>
<dbReference type="InterPro" id="IPR011990">
    <property type="entry name" value="TPR-like_helical_dom_sf"/>
</dbReference>
<accession>A0A2U1CJZ4</accession>
<feature type="domain" description="Bacterial transcriptional activator" evidence="3">
    <location>
        <begin position="110"/>
        <end position="264"/>
    </location>
</feature>
<name>A0A2U1CJZ4_9BURK</name>
<evidence type="ECO:0000313" key="4">
    <source>
        <dbReference type="EMBL" id="PVY61294.1"/>
    </source>
</evidence>
<dbReference type="AlphaFoldDB" id="A0A2U1CJZ4"/>
<sequence>MNPIHSPQPRLSIRLLGETRLVRDGQPWGGKLYDKVIALLAYLVAESDRSHPREHLSALLWPALPADAARTNLRQTLYYLRQVFGPEANELLHASRESVRFHYSTSHCWIDLKNLTEQAPTCSKCPTTPGSPPCEPCLARFKARADAYQGEFLAGLSLADAPDFDIWLDAQRHKLRGHAFSCAERLRNAYETLGRLGPALAYAQRCVQLEPWNEAGHREHMRLLACKGQHGTAETLYDVYRDALARDLSVEPDRSTQAMFETIHKREVEPEAPVQAPAEPEPPQAATGRRQATILCCHVDLPGGAAADNPEQLAGARSLCAAILRRHAGHITLGQGGYIYAYIGYPEACENAGELAIQTALELQARFSKQYRLRAGIHTGIILAGFDPALPDIVGDVSTGAWRLCRRMQKSGVVISDATRRLLHGRFKVEALKPLKTDGEGTHEAGASVPTFRLVDSRQPSGPGESFNPPAPMVGRKAELRRLSDAWEQACWGNPQFLVVRGEAGIGKTRLALALRDTIAPVNTAVRHLHCFPEHQHTPLYPIIALFESAMGFRVDDTRQQQRDKLDRYLAQHHGAVADEARPILMDMLSIAPDDAPVLPPRQRKLQTLDMILTLLDSRAARQTVLLVIEDAHWLDVTSLDLLERLINRQDRVALFTLVTARPEFRPAWLKGNSVFDLAPLGNEHIARLARSTSRNLSRQAVERIVERADGIPLYAHEMAQLAADTADCEAIPASLNYLLLVRLEAVPQARRTMQLAATLGRKFERGLLQRIGRLDDQKLDETLAQLVEARIIAPAQSRVDAFQFHHALIQEAAYSSQIQSDRQEAHRRVALALEYHYCQRAAQQPGEVARHYTAAGCTRAAIPWWLRAGRQALAVSACAEASGHLHAGLDLIPTLPRDKQRDAMERELLLALGQALLLLRGYGSEDAVEVYDRALALDADTVPIAQRFEILWGQWMVSSSRKGSSFLKSWELTQRLLKLARDSGDADLLAQAYSAAANITLWRNQLDEACRYAQAAVDQPAGSCRGTPEGLDPRVTSLAHLSWAHWRANRIGQALAASRQSLEMARARNNPDTLCFALAFAALLHRFLGNADTAGRFARELRLHAGLYELALWQGIGDMLMAWKHAREGSEESLPRLRACVQGILQVMPGVAVMFFHALAEACGLLGRHDEQLRAIDEGLLAARRVHEGFFSSLLEQMRHECLAHRIPR</sequence>
<dbReference type="GO" id="GO:0006355">
    <property type="term" value="P:regulation of DNA-templated transcription"/>
    <property type="evidence" value="ECO:0007669"/>
    <property type="project" value="InterPro"/>
</dbReference>
<evidence type="ECO:0000256" key="1">
    <source>
        <dbReference type="ARBA" id="ARBA00022741"/>
    </source>
</evidence>
<dbReference type="InterPro" id="IPR041664">
    <property type="entry name" value="AAA_16"/>
</dbReference>
<dbReference type="Pfam" id="PF03704">
    <property type="entry name" value="BTAD"/>
    <property type="match status" value="1"/>
</dbReference>
<proteinExistence type="predicted"/>
<dbReference type="Gene3D" id="1.25.40.10">
    <property type="entry name" value="Tetratricopeptide repeat domain"/>
    <property type="match status" value="2"/>
</dbReference>
<dbReference type="GO" id="GO:0003677">
    <property type="term" value="F:DNA binding"/>
    <property type="evidence" value="ECO:0007669"/>
    <property type="project" value="InterPro"/>
</dbReference>
<keyword evidence="5" id="KW-1185">Reference proteome</keyword>
<protein>
    <submittedName>
        <fullName evidence="4">Putative ATPase</fullName>
    </submittedName>
</protein>
<evidence type="ECO:0000259" key="3">
    <source>
        <dbReference type="SMART" id="SM01043"/>
    </source>
</evidence>
<keyword evidence="1" id="KW-0547">Nucleotide-binding</keyword>